<feature type="domain" description="PAC" evidence="4">
    <location>
        <begin position="205"/>
        <end position="259"/>
    </location>
</feature>
<gene>
    <name evidence="6" type="ORF">N011_23270</name>
</gene>
<dbReference type="Gene3D" id="3.30.70.270">
    <property type="match status" value="1"/>
</dbReference>
<reference evidence="6" key="2">
    <citation type="submission" date="2024-07" db="EMBL/GenBank/DDBJ databases">
        <title>A complete genome sequence for Pseudomonas syringae CC1417.</title>
        <authorList>
            <person name="Baltrus D.A."/>
        </authorList>
    </citation>
    <scope>NUCLEOTIDE SEQUENCE</scope>
    <source>
        <strain evidence="6">CC1417</strain>
    </source>
</reference>
<dbReference type="PROSITE" id="PS50112">
    <property type="entry name" value="PAS"/>
    <property type="match status" value="2"/>
</dbReference>
<dbReference type="NCBIfam" id="TIGR00254">
    <property type="entry name" value="GGDEF"/>
    <property type="match status" value="1"/>
</dbReference>
<dbReference type="SMART" id="SM00267">
    <property type="entry name" value="GGDEF"/>
    <property type="match status" value="1"/>
</dbReference>
<sequence length="425" mass="47009">MTSPSMRISLLEAAVEQSFNAILITDADVAGGGPFIVYANPEFCSMTGYALEALIGRSPRMLQGADTDPKVIAHLRNCVRENLFFEGSTINYRADGSAYTVEWKISPVRDESGVVSHFVSVQQNVSRRIRAEQEQHLLAQALNVALDPIFITDCSEVIVFANKAFQNVTGYDAAEIIGHTPRIMRSGKHDGVFYEYFKASLRKGKPFRTEFINKRKDGSIFHAEHSISPLHNANGEITHFVSISQDLTQRIGREKQLIEIAHRDPLTGLHNRRAAEHELELHIQRARQSGKPFSLIIGDIDHFKSINDRYGHPIGDRVLKSVSSVLLHRIRAGDLAARWGGEEFLVLVPDISLEQASDLANRIREGVAELVIEEADAVTLSLGVAELLSGEAAGALIKRADSSLYKAKRNGRNRVELADKALPTS</sequence>
<dbReference type="InterPro" id="IPR000700">
    <property type="entry name" value="PAS-assoc_C"/>
</dbReference>
<dbReference type="GO" id="GO:0052621">
    <property type="term" value="F:diguanylate cyclase activity"/>
    <property type="evidence" value="ECO:0007669"/>
    <property type="project" value="UniProtKB-EC"/>
</dbReference>
<dbReference type="PROSITE" id="PS50113">
    <property type="entry name" value="PAC"/>
    <property type="match status" value="2"/>
</dbReference>
<keyword evidence="6" id="KW-0808">Transferase</keyword>
<dbReference type="InterPro" id="IPR029787">
    <property type="entry name" value="Nucleotide_cyclase"/>
</dbReference>
<dbReference type="NCBIfam" id="TIGR00229">
    <property type="entry name" value="sensory_box"/>
    <property type="match status" value="2"/>
</dbReference>
<keyword evidence="6" id="KW-0548">Nucleotidyltransferase</keyword>
<protein>
    <submittedName>
        <fullName evidence="6">Diguanylate cyclase</fullName>
        <ecNumber evidence="6">2.7.7.65</ecNumber>
    </submittedName>
</protein>
<evidence type="ECO:0000259" key="5">
    <source>
        <dbReference type="PROSITE" id="PS50887"/>
    </source>
</evidence>
<organism evidence="6">
    <name type="scientific">Pseudomonas syringae CC1417</name>
    <dbReference type="NCBI Taxonomy" id="1357272"/>
    <lineage>
        <taxon>Bacteria</taxon>
        <taxon>Pseudomonadati</taxon>
        <taxon>Pseudomonadota</taxon>
        <taxon>Gammaproteobacteria</taxon>
        <taxon>Pseudomonadales</taxon>
        <taxon>Pseudomonadaceae</taxon>
        <taxon>Pseudomonas</taxon>
        <taxon>Pseudomonas syringae</taxon>
    </lineage>
</organism>
<comment type="cofactor">
    <cofactor evidence="1">
        <name>Mg(2+)</name>
        <dbReference type="ChEBI" id="CHEBI:18420"/>
    </cofactor>
</comment>
<name>A0AAU8LPM9_PSESX</name>
<dbReference type="FunFam" id="3.30.70.270:FF:000001">
    <property type="entry name" value="Diguanylate cyclase domain protein"/>
    <property type="match status" value="1"/>
</dbReference>
<dbReference type="Pfam" id="PF13426">
    <property type="entry name" value="PAS_9"/>
    <property type="match status" value="2"/>
</dbReference>
<dbReference type="InterPro" id="IPR000014">
    <property type="entry name" value="PAS"/>
</dbReference>
<dbReference type="InterPro" id="IPR052163">
    <property type="entry name" value="DGC-Regulatory_Protein"/>
</dbReference>
<dbReference type="EC" id="2.7.7.65" evidence="6"/>
<dbReference type="InterPro" id="IPR043128">
    <property type="entry name" value="Rev_trsase/Diguanyl_cyclase"/>
</dbReference>
<dbReference type="SUPFAM" id="SSF55073">
    <property type="entry name" value="Nucleotide cyclase"/>
    <property type="match status" value="1"/>
</dbReference>
<dbReference type="InterPro" id="IPR001610">
    <property type="entry name" value="PAC"/>
</dbReference>
<dbReference type="RefSeq" id="WP_024696250.1">
    <property type="nucleotide sequence ID" value="NZ_CP159362.1"/>
</dbReference>
<dbReference type="PROSITE" id="PS50887">
    <property type="entry name" value="GGDEF"/>
    <property type="match status" value="1"/>
</dbReference>
<dbReference type="InterPro" id="IPR035965">
    <property type="entry name" value="PAS-like_dom_sf"/>
</dbReference>
<reference evidence="6" key="1">
    <citation type="journal article" date="2014" name="Genome Announc.">
        <title>Draft Genome Sequences of a Phylogenetically Diverse Suite of Pseudomonas syringae Strains from Multiple Source Populations.</title>
        <authorList>
            <person name="Baltrus D.A."/>
            <person name="Yourstone S."/>
            <person name="Lind A."/>
            <person name="Guilbaud C."/>
            <person name="Sands D.C."/>
            <person name="Jones C.D."/>
            <person name="Morris C.E."/>
            <person name="Dangl J.L."/>
        </authorList>
    </citation>
    <scope>NUCLEOTIDE SEQUENCE</scope>
    <source>
        <strain evidence="6">CC1417</strain>
    </source>
</reference>
<dbReference type="PANTHER" id="PTHR46663">
    <property type="entry name" value="DIGUANYLATE CYCLASE DGCT-RELATED"/>
    <property type="match status" value="1"/>
</dbReference>
<evidence type="ECO:0000256" key="2">
    <source>
        <dbReference type="ARBA" id="ARBA00004533"/>
    </source>
</evidence>
<feature type="domain" description="PAS" evidence="3">
    <location>
        <begin position="7"/>
        <end position="58"/>
    </location>
</feature>
<comment type="subcellular location">
    <subcellularLocation>
        <location evidence="2">Cell inner membrane</location>
    </subcellularLocation>
</comment>
<dbReference type="CDD" id="cd00130">
    <property type="entry name" value="PAS"/>
    <property type="match status" value="2"/>
</dbReference>
<feature type="domain" description="PAS" evidence="3">
    <location>
        <begin position="134"/>
        <end position="180"/>
    </location>
</feature>
<dbReference type="SMART" id="SM00086">
    <property type="entry name" value="PAC"/>
    <property type="match status" value="2"/>
</dbReference>
<dbReference type="InterPro" id="IPR000160">
    <property type="entry name" value="GGDEF_dom"/>
</dbReference>
<dbReference type="EMBL" id="CP159362">
    <property type="protein sequence ID" value="XCN70291.1"/>
    <property type="molecule type" value="Genomic_DNA"/>
</dbReference>
<dbReference type="SUPFAM" id="SSF55785">
    <property type="entry name" value="PYP-like sensor domain (PAS domain)"/>
    <property type="match status" value="2"/>
</dbReference>
<accession>A0AAU8LPM9</accession>
<dbReference type="PANTHER" id="PTHR46663:SF4">
    <property type="entry name" value="DIGUANYLATE CYCLASE DGCT-RELATED"/>
    <property type="match status" value="1"/>
</dbReference>
<dbReference type="AlphaFoldDB" id="A0AAU8LPM9"/>
<evidence type="ECO:0000259" key="4">
    <source>
        <dbReference type="PROSITE" id="PS50113"/>
    </source>
</evidence>
<dbReference type="CDD" id="cd01949">
    <property type="entry name" value="GGDEF"/>
    <property type="match status" value="1"/>
</dbReference>
<dbReference type="Gene3D" id="3.30.450.20">
    <property type="entry name" value="PAS domain"/>
    <property type="match status" value="2"/>
</dbReference>
<evidence type="ECO:0000313" key="6">
    <source>
        <dbReference type="EMBL" id="XCN70291.1"/>
    </source>
</evidence>
<proteinExistence type="predicted"/>
<evidence type="ECO:0000259" key="3">
    <source>
        <dbReference type="PROSITE" id="PS50112"/>
    </source>
</evidence>
<dbReference type="SMART" id="SM00091">
    <property type="entry name" value="PAS"/>
    <property type="match status" value="2"/>
</dbReference>
<dbReference type="GO" id="GO:0005886">
    <property type="term" value="C:plasma membrane"/>
    <property type="evidence" value="ECO:0007669"/>
    <property type="project" value="UniProtKB-SubCell"/>
</dbReference>
<feature type="domain" description="PAC" evidence="4">
    <location>
        <begin position="83"/>
        <end position="137"/>
    </location>
</feature>
<dbReference type="Pfam" id="PF00990">
    <property type="entry name" value="GGDEF"/>
    <property type="match status" value="1"/>
</dbReference>
<feature type="domain" description="GGDEF" evidence="5">
    <location>
        <begin position="291"/>
        <end position="420"/>
    </location>
</feature>
<evidence type="ECO:0000256" key="1">
    <source>
        <dbReference type="ARBA" id="ARBA00001946"/>
    </source>
</evidence>